<dbReference type="SUPFAM" id="SSF74653">
    <property type="entry name" value="TolA/TonB C-terminal domain"/>
    <property type="match status" value="1"/>
</dbReference>
<sequence>MQQGRAGVERWAWRRTHCCLALLLAWMWLPLPAALAGEPKVLRLDLPAQSLVPALEAFSRATGMAVLVDRELTHGRRSIGVHGHYSAQQALGLLLTGSGLMARYARSDAFTLQLPEVSQSLAGRGVSPRNAARLNRSYATALQQAVEASLCRSPMTRPGSFRALVQVWVNHDGWIEHSRLVSSTGDAQRDEALVRSLGSTRIERPAPSSMRLPLTLLLMPDTTGKRMECTAREGVSGA</sequence>
<keyword evidence="3" id="KW-0998">Cell outer membrane</keyword>
<accession>A0ABY0W966</accession>
<evidence type="ECO:0000256" key="1">
    <source>
        <dbReference type="ARBA" id="ARBA00022448"/>
    </source>
</evidence>
<feature type="domain" description="Secretin/TonB short N-terminal" evidence="4">
    <location>
        <begin position="64"/>
        <end position="115"/>
    </location>
</feature>
<dbReference type="EMBL" id="LT629800">
    <property type="protein sequence ID" value="SDU89456.1"/>
    <property type="molecule type" value="Genomic_DNA"/>
</dbReference>
<evidence type="ECO:0000259" key="4">
    <source>
        <dbReference type="SMART" id="SM00965"/>
    </source>
</evidence>
<dbReference type="Proteomes" id="UP000199620">
    <property type="component" value="Chromosome I"/>
</dbReference>
<dbReference type="Gene3D" id="3.55.50.30">
    <property type="match status" value="1"/>
</dbReference>
<dbReference type="Gene3D" id="3.30.1150.10">
    <property type="match status" value="1"/>
</dbReference>
<organism evidence="5 6">
    <name type="scientific">Pseudomonas brenneri</name>
    <dbReference type="NCBI Taxonomy" id="129817"/>
    <lineage>
        <taxon>Bacteria</taxon>
        <taxon>Pseudomonadati</taxon>
        <taxon>Pseudomonadota</taxon>
        <taxon>Gammaproteobacteria</taxon>
        <taxon>Pseudomonadales</taxon>
        <taxon>Pseudomonadaceae</taxon>
        <taxon>Pseudomonas</taxon>
    </lineage>
</organism>
<evidence type="ECO:0000313" key="5">
    <source>
        <dbReference type="EMBL" id="SDU89456.1"/>
    </source>
</evidence>
<protein>
    <submittedName>
        <fullName evidence="5">TonB C terminal</fullName>
    </submittedName>
</protein>
<dbReference type="Pfam" id="PF07660">
    <property type="entry name" value="STN"/>
    <property type="match status" value="1"/>
</dbReference>
<evidence type="ECO:0000313" key="6">
    <source>
        <dbReference type="Proteomes" id="UP000199620"/>
    </source>
</evidence>
<gene>
    <name evidence="5" type="ORF">SAMN04490181_1150</name>
</gene>
<dbReference type="SMART" id="SM00965">
    <property type="entry name" value="STN"/>
    <property type="match status" value="1"/>
</dbReference>
<keyword evidence="1" id="KW-0813">Transport</keyword>
<evidence type="ECO:0000256" key="2">
    <source>
        <dbReference type="ARBA" id="ARBA00023136"/>
    </source>
</evidence>
<proteinExistence type="predicted"/>
<keyword evidence="2" id="KW-0472">Membrane</keyword>
<dbReference type="InterPro" id="IPR011662">
    <property type="entry name" value="Secretin/TonB_short_N"/>
</dbReference>
<name>A0ABY0W966_9PSED</name>
<evidence type="ECO:0000256" key="3">
    <source>
        <dbReference type="ARBA" id="ARBA00023237"/>
    </source>
</evidence>
<reference evidence="5 6" key="1">
    <citation type="submission" date="2016-10" db="EMBL/GenBank/DDBJ databases">
        <authorList>
            <person name="Varghese N."/>
            <person name="Submissions S."/>
        </authorList>
    </citation>
    <scope>NUCLEOTIDE SEQUENCE [LARGE SCALE GENOMIC DNA]</scope>
    <source>
        <strain evidence="5 6">BS2771</strain>
    </source>
</reference>
<dbReference type="Pfam" id="PF13103">
    <property type="entry name" value="TonB_2"/>
    <property type="match status" value="1"/>
</dbReference>
<keyword evidence="6" id="KW-1185">Reference proteome</keyword>